<evidence type="ECO:0000259" key="1">
    <source>
        <dbReference type="SMART" id="SM00829"/>
    </source>
</evidence>
<dbReference type="SUPFAM" id="SSF51735">
    <property type="entry name" value="NAD(P)-binding Rossmann-fold domains"/>
    <property type="match status" value="1"/>
</dbReference>
<comment type="caution">
    <text evidence="2">The sequence shown here is derived from an EMBL/GenBank/DDBJ whole genome shotgun (WGS) entry which is preliminary data.</text>
</comment>
<protein>
    <submittedName>
        <fullName evidence="2">Oxidoreductase</fullName>
    </submittedName>
</protein>
<feature type="domain" description="Enoyl reductase (ER)" evidence="1">
    <location>
        <begin position="4"/>
        <end position="331"/>
    </location>
</feature>
<dbReference type="PANTHER" id="PTHR11695">
    <property type="entry name" value="ALCOHOL DEHYDROGENASE RELATED"/>
    <property type="match status" value="1"/>
</dbReference>
<dbReference type="Gene3D" id="3.40.50.720">
    <property type="entry name" value="NAD(P)-binding Rossmann-like Domain"/>
    <property type="match status" value="1"/>
</dbReference>
<dbReference type="Gene3D" id="3.90.180.10">
    <property type="entry name" value="Medium-chain alcohol dehydrogenases, catalytic domain"/>
    <property type="match status" value="1"/>
</dbReference>
<dbReference type="OrthoDB" id="9792162at2"/>
<dbReference type="InterPro" id="IPR050700">
    <property type="entry name" value="YIM1/Zinc_Alcohol_DH_Fams"/>
</dbReference>
<gene>
    <name evidence="2" type="ORF">DCM90_04855</name>
</gene>
<dbReference type="CDD" id="cd05289">
    <property type="entry name" value="MDR_like_2"/>
    <property type="match status" value="1"/>
</dbReference>
<dbReference type="InterPro" id="IPR020843">
    <property type="entry name" value="ER"/>
</dbReference>
<dbReference type="SUPFAM" id="SSF50129">
    <property type="entry name" value="GroES-like"/>
    <property type="match status" value="1"/>
</dbReference>
<proteinExistence type="predicted"/>
<accession>A0A2V1N1K8</accession>
<dbReference type="PANTHER" id="PTHR11695:SF294">
    <property type="entry name" value="RETICULON-4-INTERACTING PROTEIN 1, MITOCHONDRIAL"/>
    <property type="match status" value="1"/>
</dbReference>
<name>A0A2V1N1K8_9LACO</name>
<evidence type="ECO:0000313" key="3">
    <source>
        <dbReference type="Proteomes" id="UP000245080"/>
    </source>
</evidence>
<dbReference type="InterPro" id="IPR036291">
    <property type="entry name" value="NAD(P)-bd_dom_sf"/>
</dbReference>
<reference evidence="2 3" key="1">
    <citation type="journal article" date="2018" name="Int. J. Syst. Evol. Microbiol.">
        <title>Lactobacillus bambusae sp. nov., isolated from a traditional fermented Ma-bamboo shoots of Taiwan.</title>
        <authorList>
            <person name="Wang L.-T."/>
        </authorList>
    </citation>
    <scope>NUCLEOTIDE SEQUENCE [LARGE SCALE GENOMIC DNA]</scope>
    <source>
        <strain evidence="2 3">BS-W1</strain>
    </source>
</reference>
<dbReference type="GO" id="GO:0016491">
    <property type="term" value="F:oxidoreductase activity"/>
    <property type="evidence" value="ECO:0007669"/>
    <property type="project" value="InterPro"/>
</dbReference>
<dbReference type="Proteomes" id="UP000245080">
    <property type="component" value="Unassembled WGS sequence"/>
</dbReference>
<dbReference type="RefSeq" id="WP_109250212.1">
    <property type="nucleotide sequence ID" value="NZ_QCXQ01000002.1"/>
</dbReference>
<dbReference type="EMBL" id="QCXQ01000002">
    <property type="protein sequence ID" value="PWG00265.1"/>
    <property type="molecule type" value="Genomic_DNA"/>
</dbReference>
<dbReference type="InterPro" id="IPR013154">
    <property type="entry name" value="ADH-like_N"/>
</dbReference>
<organism evidence="2 3">
    <name type="scientific">Levilactobacillus bambusae</name>
    <dbReference type="NCBI Taxonomy" id="2024736"/>
    <lineage>
        <taxon>Bacteria</taxon>
        <taxon>Bacillati</taxon>
        <taxon>Bacillota</taxon>
        <taxon>Bacilli</taxon>
        <taxon>Lactobacillales</taxon>
        <taxon>Lactobacillaceae</taxon>
        <taxon>Levilactobacillus</taxon>
    </lineage>
</organism>
<evidence type="ECO:0000313" key="2">
    <source>
        <dbReference type="EMBL" id="PWG00265.1"/>
    </source>
</evidence>
<dbReference type="Pfam" id="PF13602">
    <property type="entry name" value="ADH_zinc_N_2"/>
    <property type="match status" value="1"/>
</dbReference>
<sequence length="335" mass="36134">MKAAQLDQYQTKFMLTVRDVEKPKLADNEVLIKVRYAAINPLDNLIGTGAVRTLQGATPPFTMGSELSGTIEAVSSGINAFRPGDQVYARLPLPRIGSFAEYVAVDQDVIDKVPEEFSMRTASAMPQVGLLAYQGLTDELAMQAGQTLFLSDATDNLAAVVIPMASAMGVTVITVGTGETKQHALNLGAKQVIDPGSTNFWEVLSNIDAVMESTGSDQVAHEMEILKRGGTLLSIVAGPDALLAANHDLSFWQRVTQSVRGREMDYKAKKLGINYRFIFTSADGYELSKISAMVKSHTMTPRVDPTSFSLDRINDALNYARGGLCQGSVIIKVAP</sequence>
<dbReference type="InterPro" id="IPR011032">
    <property type="entry name" value="GroES-like_sf"/>
</dbReference>
<dbReference type="Pfam" id="PF08240">
    <property type="entry name" value="ADH_N"/>
    <property type="match status" value="1"/>
</dbReference>
<keyword evidence="3" id="KW-1185">Reference proteome</keyword>
<dbReference type="AlphaFoldDB" id="A0A2V1N1K8"/>
<dbReference type="SMART" id="SM00829">
    <property type="entry name" value="PKS_ER"/>
    <property type="match status" value="1"/>
</dbReference>